<proteinExistence type="predicted"/>
<evidence type="ECO:0000313" key="7">
    <source>
        <dbReference type="WBParaSite" id="PgR094_g014_t01"/>
    </source>
</evidence>
<dbReference type="GO" id="GO:0000127">
    <property type="term" value="C:transcription factor TFIIIC complex"/>
    <property type="evidence" value="ECO:0007669"/>
    <property type="project" value="TreeGrafter"/>
</dbReference>
<dbReference type="AlphaFoldDB" id="A0A915C652"/>
<evidence type="ECO:0000313" key="6">
    <source>
        <dbReference type="Proteomes" id="UP000887569"/>
    </source>
</evidence>
<keyword evidence="2" id="KW-0804">Transcription</keyword>
<evidence type="ECO:0000313" key="8">
    <source>
        <dbReference type="WBParaSite" id="PgR094_g014_t02"/>
    </source>
</evidence>
<dbReference type="WBParaSite" id="PgR094_g014_t01">
    <property type="protein sequence ID" value="PgR094_g014_t01"/>
    <property type="gene ID" value="PgR094_g014"/>
</dbReference>
<feature type="region of interest" description="Disordered" evidence="5">
    <location>
        <begin position="123"/>
        <end position="148"/>
    </location>
</feature>
<evidence type="ECO:0000256" key="2">
    <source>
        <dbReference type="ARBA" id="ARBA00023163"/>
    </source>
</evidence>
<sequence length="994" mass="111244">MPTKAKRQRLQKERDLQPSLLDGRSRIRKQEPSDSDEELSTALRAEVISGGCTRDQDETVDIGPGPYDAFKSCHSSADLLALPNYFNVIHAIFNERPNEKLKCPNETCSREFTNTQSIISHARNCAPTKKRRSRKSDTSSPNRIHKQREAPKQFQYYNDYEGHASSWAVLSTADKMSLITNELERSKIKRIRCLNPDCSMKMKEVDEVLSHVNQCYLPEYFTYLGKAAEFRALDKKEQGRITRKALGVVDLLPCLNIDVLHCEQTYSHFYGLIYHIQRCGVGDEDRPWKCYRCGYMSTFLQSKEHLAECHRNELAEIVEKAQELAQREAIIEENESGEEAATQQKKQEKADSILRKLMKSARLRGAQVSVSRGVVPEHSSRTSITAGFKRYKFKSVDLGVPVPSADDLRNYQAALICASDAFDRARDAEPLCRSLLEVEFNCGDWATVPPEERSDLLNGMLEKCSVPVRLPSKKSNHADDRRSHAETKGVVTREAANETAERLAIFVSHALHYTVPARKSPSSEPSTSSLDTMEGDGCVVYCGGPISVITSCPRLLEDGSECVAVSVFPDEEYLIERNSLSNIGYLQFWRHRRNANNVSAKLSFLLEMNVGVILSAVWCPLLRGKVNVKAENERKSNLIGILAVGGMEGGVVIYVIPHEEISENRKSEEVRVMRGNPNLILRLPENHSESPVISLAWSEFDGAARLAAVYASGCIGIWDMNNASDPARIIISDEWASPPMHIAFGERNKLAIAFREKFLRIYDLSSEFKCVIEESAPRSAGMKVTSCERIFPGTFSYQGDCITSSEFLEHTMCYITMAPTNNFFVVPLAFRHEVRIWDAAICPRSGCVYTAGADGRLQVSLNGRIVPRHAKIDFPFNCWRVAMTLIRKLKKDPVGQKETTTESNSLVNGSGEGQASGEEEQQLRAVATDLESSSEHFTLEFSFDDVKRGKSPIDQISLDLRVESLNRIAVSETFGKLAICGGEAGLLIFLPCEL</sequence>
<reference evidence="7 8" key="1">
    <citation type="submission" date="2022-11" db="UniProtKB">
        <authorList>
            <consortium name="WormBaseParasite"/>
        </authorList>
    </citation>
    <scope>IDENTIFICATION</scope>
</reference>
<dbReference type="PANTHER" id="PTHR15052:SF2">
    <property type="entry name" value="GENERAL TRANSCRIPTION FACTOR 3C POLYPEPTIDE 2"/>
    <property type="match status" value="1"/>
</dbReference>
<comment type="subcellular location">
    <subcellularLocation>
        <location evidence="1">Nucleus</location>
    </subcellularLocation>
</comment>
<feature type="compositionally biased region" description="Polar residues" evidence="5">
    <location>
        <begin position="897"/>
        <end position="908"/>
    </location>
</feature>
<dbReference type="InterPro" id="IPR015943">
    <property type="entry name" value="WD40/YVTN_repeat-like_dom_sf"/>
</dbReference>
<feature type="region of interest" description="Disordered" evidence="5">
    <location>
        <begin position="472"/>
        <end position="493"/>
    </location>
</feature>
<accession>A0A915C652</accession>
<protein>
    <submittedName>
        <fullName evidence="7 8">C2H2-type domain-containing protein</fullName>
    </submittedName>
</protein>
<dbReference type="PANTHER" id="PTHR15052">
    <property type="entry name" value="RNA POLYMERASE III TRANSCRIPTION INITIATION FACTOR COMPLEX SUBUNIT"/>
    <property type="match status" value="1"/>
</dbReference>
<evidence type="ECO:0000256" key="5">
    <source>
        <dbReference type="SAM" id="MobiDB-lite"/>
    </source>
</evidence>
<feature type="compositionally biased region" description="Basic and acidic residues" evidence="5">
    <location>
        <begin position="476"/>
        <end position="487"/>
    </location>
</feature>
<dbReference type="InterPro" id="IPR036322">
    <property type="entry name" value="WD40_repeat_dom_sf"/>
</dbReference>
<feature type="coiled-coil region" evidence="4">
    <location>
        <begin position="307"/>
        <end position="334"/>
    </location>
</feature>
<dbReference type="WBParaSite" id="PgR094_g014_t02">
    <property type="protein sequence ID" value="PgR094_g014_t02"/>
    <property type="gene ID" value="PgR094_g014"/>
</dbReference>
<feature type="compositionally biased region" description="Basic and acidic residues" evidence="5">
    <location>
        <begin position="23"/>
        <end position="32"/>
    </location>
</feature>
<keyword evidence="4" id="KW-0175">Coiled coil</keyword>
<evidence type="ECO:0000256" key="1">
    <source>
        <dbReference type="ARBA" id="ARBA00004123"/>
    </source>
</evidence>
<evidence type="ECO:0000256" key="4">
    <source>
        <dbReference type="SAM" id="Coils"/>
    </source>
</evidence>
<feature type="region of interest" description="Disordered" evidence="5">
    <location>
        <begin position="893"/>
        <end position="920"/>
    </location>
</feature>
<evidence type="ECO:0000256" key="3">
    <source>
        <dbReference type="ARBA" id="ARBA00023242"/>
    </source>
</evidence>
<keyword evidence="3" id="KW-0539">Nucleus</keyword>
<dbReference type="SUPFAM" id="SSF50978">
    <property type="entry name" value="WD40 repeat-like"/>
    <property type="match status" value="1"/>
</dbReference>
<dbReference type="Gene3D" id="2.130.10.10">
    <property type="entry name" value="YVTN repeat-like/Quinoprotein amine dehydrogenase"/>
    <property type="match status" value="1"/>
</dbReference>
<name>A0A915C652_PARUN</name>
<organism evidence="6 8">
    <name type="scientific">Parascaris univalens</name>
    <name type="common">Nematode worm</name>
    <dbReference type="NCBI Taxonomy" id="6257"/>
    <lineage>
        <taxon>Eukaryota</taxon>
        <taxon>Metazoa</taxon>
        <taxon>Ecdysozoa</taxon>
        <taxon>Nematoda</taxon>
        <taxon>Chromadorea</taxon>
        <taxon>Rhabditida</taxon>
        <taxon>Spirurina</taxon>
        <taxon>Ascaridomorpha</taxon>
        <taxon>Ascaridoidea</taxon>
        <taxon>Ascarididae</taxon>
        <taxon>Parascaris</taxon>
    </lineage>
</organism>
<dbReference type="GO" id="GO:0005634">
    <property type="term" value="C:nucleus"/>
    <property type="evidence" value="ECO:0007669"/>
    <property type="project" value="UniProtKB-SubCell"/>
</dbReference>
<dbReference type="InterPro" id="IPR052416">
    <property type="entry name" value="GTF3C_component"/>
</dbReference>
<dbReference type="Proteomes" id="UP000887569">
    <property type="component" value="Unplaced"/>
</dbReference>
<feature type="region of interest" description="Disordered" evidence="5">
    <location>
        <begin position="1"/>
        <end position="39"/>
    </location>
</feature>
<keyword evidence="6" id="KW-1185">Reference proteome</keyword>
<dbReference type="GO" id="GO:0006383">
    <property type="term" value="P:transcription by RNA polymerase III"/>
    <property type="evidence" value="ECO:0007669"/>
    <property type="project" value="TreeGrafter"/>
</dbReference>